<dbReference type="EMBL" id="HF936572">
    <property type="protein sequence ID" value="CCX34621.1"/>
    <property type="molecule type" value="Genomic_DNA"/>
</dbReference>
<protein>
    <recommendedName>
        <fullName evidence="4">Exocyst complex component Sec8</fullName>
    </recommendedName>
</protein>
<evidence type="ECO:0000256" key="2">
    <source>
        <dbReference type="ARBA" id="ARBA00022483"/>
    </source>
</evidence>
<dbReference type="OMA" id="HMEVRCR"/>
<dbReference type="GO" id="GO:0006612">
    <property type="term" value="P:protein targeting to membrane"/>
    <property type="evidence" value="ECO:0007669"/>
    <property type="project" value="UniProtKB-UniRule"/>
</dbReference>
<sequence length="1105" mass="122527">MSNPRPGAGGAGYGGGYGAYAGGATNSAGRQPAYGSAERERSRDRSGGYAGYTGYQRGVPAPAATGGNELAPTTGGYQAFGSSSKREKSQDRSGDGRSRSQNSGSAVSARSYGPGTKKLDDILKVIERDWSFMQDENCVPVKVALQLMDTSSLGLAKQYPNFKETHQDLQLALQAIVNDHHQGFNSSIGAFHSIMRSITTSQSKVRELRESLVKAKEDLSTSKPEVKNMVDNSQKYDAMLQTLNQIEQLQLVPDKLEARISEKKFLSAVELLGDALKMIRQPDMMEVGALSDLRAYLGSQESSLADILVEELHNHLYLKSLYCNDRWKAYSANKTGANATNVFINGSSYAPTSGPGRTLHKFLGAHDFTVPMVEDAIQSKNPEADSLQYIRLLLESLNNLGHLPNAIATVNQRLPVELFKLVDKTNLEVDQRHPSSLTRMKSRGMHTKKIDLGLNENDVRVTIIHDLLITLYSKFEAVMEGYRVIYDVVRGITKRSNTLGDTPESWKHGFIEVWQLIQSEMRSLLHDYLTQTDSRNPQSTAPKGTHNALANIFTNKAPRDKTKTIFKLSNTDVNSTSDLKEDQEDLQVILKASVPGLVSESLRPAVSSTDNSTSSDGAATGHKLLIEPSVFNIGLLLPPSLAFLNRIKEIVPTGSGIVLSTLPSFLDDFLVNVFYPSLEDTIRDLFNQTTGDVDAFHEDINWSKVSRKPIMKGTIAFLDLITAFCKMLESIPPDQAFGQLTIDLLTSYYDKCYEWFKDLVARADGVGENAVKASARWSQKDPMRSIIAKVWNNGEPCSPDVLKAEIEASMVEHKTRQITGLDLISDRKIINSLCILCTSMRWFASKVVALRHVEEPENFSKHDGGSSGGRMRRRWTLIDGVQRPHDENRPVYLPMTVDTVSAFDGVVASFQELAGTILYTLHAETRCRVLYHLGKAITEGNYCLDNPVATPDSNVLALNTDIVWFDEDISGALLPREIKFIHSHLGDLMDYILVARAADLQVLNADGADRMKMNIVVLQQNLRNIDESADLTRSSNFYSLYAAGMQDLIKRAKAGELEFNQEEVKVMVELYFSEAIQNRRESSSALQARRSLTEVQHQLEGVQWK</sequence>
<feature type="domain" description="Exocyst complex component Sec8 middle helical bundle" evidence="7">
    <location>
        <begin position="381"/>
        <end position="641"/>
    </location>
</feature>
<dbReference type="PANTHER" id="PTHR14146:SF0">
    <property type="entry name" value="EXOCYST COMPLEX COMPONENT 4"/>
    <property type="match status" value="1"/>
</dbReference>
<feature type="compositionally biased region" description="Basic and acidic residues" evidence="5">
    <location>
        <begin position="84"/>
        <end position="98"/>
    </location>
</feature>
<reference evidence="8 9" key="1">
    <citation type="journal article" date="2013" name="PLoS Genet.">
        <title>The genome and development-dependent transcriptomes of Pyronema confluens: a window into fungal evolution.</title>
        <authorList>
            <person name="Traeger S."/>
            <person name="Altegoer F."/>
            <person name="Freitag M."/>
            <person name="Gabaldon T."/>
            <person name="Kempken F."/>
            <person name="Kumar A."/>
            <person name="Marcet-Houben M."/>
            <person name="Poggeler S."/>
            <person name="Stajich J.E."/>
            <person name="Nowrousian M."/>
        </authorList>
    </citation>
    <scope>NUCLEOTIDE SEQUENCE [LARGE SCALE GENOMIC DNA]</scope>
    <source>
        <strain evidence="9">CBS 100304</strain>
        <tissue evidence="8">Vegetative mycelium</tissue>
    </source>
</reference>
<feature type="region of interest" description="Disordered" evidence="5">
    <location>
        <begin position="1"/>
        <end position="113"/>
    </location>
</feature>
<evidence type="ECO:0000256" key="3">
    <source>
        <dbReference type="ARBA" id="ARBA00022927"/>
    </source>
</evidence>
<keyword evidence="9" id="KW-1185">Reference proteome</keyword>
<dbReference type="GO" id="GO:0006904">
    <property type="term" value="P:vesicle docking involved in exocytosis"/>
    <property type="evidence" value="ECO:0007669"/>
    <property type="project" value="InterPro"/>
</dbReference>
<feature type="compositionally biased region" description="Gly residues" evidence="5">
    <location>
        <begin position="7"/>
        <end position="21"/>
    </location>
</feature>
<dbReference type="Pfam" id="PF04048">
    <property type="entry name" value="Sec8_N"/>
    <property type="match status" value="1"/>
</dbReference>
<dbReference type="InterPro" id="IPR048630">
    <property type="entry name" value="Sec8_M"/>
</dbReference>
<dbReference type="GO" id="GO:0015031">
    <property type="term" value="P:protein transport"/>
    <property type="evidence" value="ECO:0007669"/>
    <property type="project" value="UniProtKB-KW"/>
</dbReference>
<feature type="compositionally biased region" description="Basic and acidic residues" evidence="5">
    <location>
        <begin position="37"/>
        <end position="46"/>
    </location>
</feature>
<comment type="similarity">
    <text evidence="4">Belongs to the SEC8 family.</text>
</comment>
<dbReference type="InterPro" id="IPR007191">
    <property type="entry name" value="Sec8_exocyst_N"/>
</dbReference>
<dbReference type="PANTHER" id="PTHR14146">
    <property type="entry name" value="EXOCYST COMPLEX COMPONENT 4"/>
    <property type="match status" value="1"/>
</dbReference>
<name>U4LR07_PYROM</name>
<dbReference type="OrthoDB" id="272977at2759"/>
<evidence type="ECO:0000256" key="4">
    <source>
        <dbReference type="RuleBase" id="RU367079"/>
    </source>
</evidence>
<dbReference type="GO" id="GO:0006893">
    <property type="term" value="P:Golgi to plasma membrane transport"/>
    <property type="evidence" value="ECO:0007669"/>
    <property type="project" value="TreeGrafter"/>
</dbReference>
<evidence type="ECO:0000313" key="8">
    <source>
        <dbReference type="EMBL" id="CCX34621.1"/>
    </source>
</evidence>
<dbReference type="GO" id="GO:0000145">
    <property type="term" value="C:exocyst"/>
    <property type="evidence" value="ECO:0007669"/>
    <property type="project" value="UniProtKB-UniRule"/>
</dbReference>
<dbReference type="eggNOG" id="KOG3691">
    <property type="taxonomic scope" value="Eukaryota"/>
</dbReference>
<evidence type="ECO:0000256" key="1">
    <source>
        <dbReference type="ARBA" id="ARBA00022448"/>
    </source>
</evidence>
<accession>U4LR07</accession>
<keyword evidence="1 4" id="KW-0813">Transport</keyword>
<keyword evidence="3 4" id="KW-0653">Protein transport</keyword>
<proteinExistence type="inferred from homology"/>
<gene>
    <name evidence="8" type="ORF">PCON_04014</name>
</gene>
<dbReference type="AlphaFoldDB" id="U4LR07"/>
<comment type="function">
    <text evidence="4">Component of the exocyst complex involved in the docking of exocytic vesicles with fusion sites on the plasma membrane.</text>
</comment>
<dbReference type="InterPro" id="IPR039682">
    <property type="entry name" value="Sec8/EXOC4"/>
</dbReference>
<dbReference type="STRING" id="1076935.U4LR07"/>
<evidence type="ECO:0000313" key="9">
    <source>
        <dbReference type="Proteomes" id="UP000018144"/>
    </source>
</evidence>
<evidence type="ECO:0000256" key="5">
    <source>
        <dbReference type="SAM" id="MobiDB-lite"/>
    </source>
</evidence>
<dbReference type="GO" id="GO:0090522">
    <property type="term" value="P:vesicle tethering involved in exocytosis"/>
    <property type="evidence" value="ECO:0007669"/>
    <property type="project" value="UniProtKB-UniRule"/>
</dbReference>
<dbReference type="Pfam" id="PF20652">
    <property type="entry name" value="Sec8_C"/>
    <property type="match status" value="1"/>
</dbReference>
<dbReference type="Proteomes" id="UP000018144">
    <property type="component" value="Unassembled WGS sequence"/>
</dbReference>
<organism evidence="8 9">
    <name type="scientific">Pyronema omphalodes (strain CBS 100304)</name>
    <name type="common">Pyronema confluens</name>
    <dbReference type="NCBI Taxonomy" id="1076935"/>
    <lineage>
        <taxon>Eukaryota</taxon>
        <taxon>Fungi</taxon>
        <taxon>Dikarya</taxon>
        <taxon>Ascomycota</taxon>
        <taxon>Pezizomycotina</taxon>
        <taxon>Pezizomycetes</taxon>
        <taxon>Pezizales</taxon>
        <taxon>Pyronemataceae</taxon>
        <taxon>Pyronema</taxon>
    </lineage>
</organism>
<evidence type="ECO:0000259" key="7">
    <source>
        <dbReference type="Pfam" id="PF20652"/>
    </source>
</evidence>
<feature type="domain" description="Exocyst complex component Sec8 N-terminal" evidence="6">
    <location>
        <begin position="118"/>
        <end position="258"/>
    </location>
</feature>
<keyword evidence="2 4" id="KW-0268">Exocytosis</keyword>
<evidence type="ECO:0000259" key="6">
    <source>
        <dbReference type="Pfam" id="PF04048"/>
    </source>
</evidence>